<dbReference type="SUPFAM" id="SSF52096">
    <property type="entry name" value="ClpP/crotonase"/>
    <property type="match status" value="1"/>
</dbReference>
<feature type="signal peptide" evidence="7">
    <location>
        <begin position="1"/>
        <end position="16"/>
    </location>
</feature>
<evidence type="ECO:0000256" key="3">
    <source>
        <dbReference type="ARBA" id="ARBA00022989"/>
    </source>
</evidence>
<evidence type="ECO:0000256" key="5">
    <source>
        <dbReference type="SAM" id="MobiDB-lite"/>
    </source>
</evidence>
<dbReference type="GO" id="GO:0008233">
    <property type="term" value="F:peptidase activity"/>
    <property type="evidence" value="ECO:0007669"/>
    <property type="project" value="UniProtKB-KW"/>
</dbReference>
<evidence type="ECO:0000256" key="7">
    <source>
        <dbReference type="SAM" id="SignalP"/>
    </source>
</evidence>
<dbReference type="SUPFAM" id="SSF141322">
    <property type="entry name" value="NfeD domain-like"/>
    <property type="match status" value="1"/>
</dbReference>
<dbReference type="Proteomes" id="UP000738126">
    <property type="component" value="Unassembled WGS sequence"/>
</dbReference>
<dbReference type="GO" id="GO:0006508">
    <property type="term" value="P:proteolysis"/>
    <property type="evidence" value="ECO:0007669"/>
    <property type="project" value="UniProtKB-KW"/>
</dbReference>
<reference evidence="11 12" key="1">
    <citation type="journal article" date="2020" name="Microorganisms">
        <title>Osmotic Adaptation and Compatible Solute Biosynthesis of Phototrophic Bacteria as Revealed from Genome Analyses.</title>
        <authorList>
            <person name="Imhoff J.F."/>
            <person name="Rahn T."/>
            <person name="Kunzel S."/>
            <person name="Keller A."/>
            <person name="Neulinger S.C."/>
        </authorList>
    </citation>
    <scope>NUCLEOTIDE SEQUENCE [LARGE SCALE GENOMIC DNA]</scope>
    <source>
        <strain evidence="11 12">DSM 15116</strain>
    </source>
</reference>
<dbReference type="PANTHER" id="PTHR33507:SF4">
    <property type="entry name" value="NODULATION COMPETITIVENESS PROTEIN NFED"/>
    <property type="match status" value="1"/>
</dbReference>
<keyword evidence="4 6" id="KW-0472">Membrane</keyword>
<name>A0ABS1E705_9GAMM</name>
<keyword evidence="2 6" id="KW-0812">Transmembrane</keyword>
<evidence type="ECO:0000256" key="1">
    <source>
        <dbReference type="ARBA" id="ARBA00004141"/>
    </source>
</evidence>
<feature type="domain" description="NfeD1b N-terminal" evidence="10">
    <location>
        <begin position="34"/>
        <end position="132"/>
    </location>
</feature>
<dbReference type="InterPro" id="IPR029045">
    <property type="entry name" value="ClpP/crotonase-like_dom_sf"/>
</dbReference>
<evidence type="ECO:0000259" key="9">
    <source>
        <dbReference type="Pfam" id="PF24961"/>
    </source>
</evidence>
<dbReference type="Pfam" id="PF25145">
    <property type="entry name" value="NfeD1b_N"/>
    <property type="match status" value="1"/>
</dbReference>
<dbReference type="RefSeq" id="WP_200260285.1">
    <property type="nucleotide sequence ID" value="NZ_NRSH01000125.1"/>
</dbReference>
<comment type="caution">
    <text evidence="11">The sequence shown here is derived from an EMBL/GenBank/DDBJ whole genome shotgun (WGS) entry which is preliminary data.</text>
</comment>
<keyword evidence="3 6" id="KW-1133">Transmembrane helix</keyword>
<feature type="compositionally biased region" description="Gly residues" evidence="5">
    <location>
        <begin position="132"/>
        <end position="141"/>
    </location>
</feature>
<protein>
    <submittedName>
        <fullName evidence="11">Serine protease</fullName>
    </submittedName>
</protein>
<dbReference type="Gene3D" id="2.40.50.140">
    <property type="entry name" value="Nucleic acid-binding proteins"/>
    <property type="match status" value="1"/>
</dbReference>
<dbReference type="Pfam" id="PF01957">
    <property type="entry name" value="NfeD"/>
    <property type="match status" value="1"/>
</dbReference>
<evidence type="ECO:0000256" key="2">
    <source>
        <dbReference type="ARBA" id="ARBA00022692"/>
    </source>
</evidence>
<feature type="transmembrane region" description="Helical" evidence="6">
    <location>
        <begin position="377"/>
        <end position="398"/>
    </location>
</feature>
<gene>
    <name evidence="11" type="ORF">CKO13_09755</name>
</gene>
<accession>A0ABS1E705</accession>
<feature type="domain" description="NfeD integral membrane" evidence="9">
    <location>
        <begin position="277"/>
        <end position="390"/>
    </location>
</feature>
<keyword evidence="7" id="KW-0732">Signal</keyword>
<feature type="transmembrane region" description="Helical" evidence="6">
    <location>
        <begin position="346"/>
        <end position="365"/>
    </location>
</feature>
<keyword evidence="12" id="KW-1185">Reference proteome</keyword>
<evidence type="ECO:0000259" key="10">
    <source>
        <dbReference type="Pfam" id="PF25145"/>
    </source>
</evidence>
<keyword evidence="11" id="KW-0645">Protease</keyword>
<feature type="chain" id="PRO_5046777040" evidence="7">
    <location>
        <begin position="17"/>
        <end position="466"/>
    </location>
</feature>
<dbReference type="InterPro" id="IPR056738">
    <property type="entry name" value="NfeD1b_N"/>
</dbReference>
<evidence type="ECO:0000313" key="11">
    <source>
        <dbReference type="EMBL" id="MBK1727295.1"/>
    </source>
</evidence>
<feature type="region of interest" description="Disordered" evidence="5">
    <location>
        <begin position="132"/>
        <end position="179"/>
    </location>
</feature>
<dbReference type="Pfam" id="PF24961">
    <property type="entry name" value="NfeD_membrane"/>
    <property type="match status" value="1"/>
</dbReference>
<dbReference type="InterPro" id="IPR002810">
    <property type="entry name" value="NfeD-like_C"/>
</dbReference>
<evidence type="ECO:0000313" key="12">
    <source>
        <dbReference type="Proteomes" id="UP000738126"/>
    </source>
</evidence>
<dbReference type="InterPro" id="IPR056739">
    <property type="entry name" value="NfeD_membrane"/>
</dbReference>
<dbReference type="Gene3D" id="3.90.226.10">
    <property type="entry name" value="2-enoyl-CoA Hydratase, Chain A, domain 1"/>
    <property type="match status" value="1"/>
</dbReference>
<comment type="subcellular location">
    <subcellularLocation>
        <location evidence="1">Membrane</location>
        <topology evidence="1">Multi-pass membrane protein</topology>
    </subcellularLocation>
</comment>
<feature type="transmembrane region" description="Helical" evidence="6">
    <location>
        <begin position="322"/>
        <end position="339"/>
    </location>
</feature>
<feature type="transmembrane region" description="Helical" evidence="6">
    <location>
        <begin position="269"/>
        <end position="291"/>
    </location>
</feature>
<evidence type="ECO:0000256" key="6">
    <source>
        <dbReference type="SAM" id="Phobius"/>
    </source>
</evidence>
<dbReference type="PANTHER" id="PTHR33507">
    <property type="entry name" value="INNER MEMBRANE PROTEIN YBBJ"/>
    <property type="match status" value="1"/>
</dbReference>
<feature type="domain" description="NfeD-like C-terminal" evidence="8">
    <location>
        <begin position="409"/>
        <end position="464"/>
    </location>
</feature>
<keyword evidence="11" id="KW-0378">Hydrolase</keyword>
<dbReference type="InterPro" id="IPR012340">
    <property type="entry name" value="NA-bd_OB-fold"/>
</dbReference>
<dbReference type="CDD" id="cd07020">
    <property type="entry name" value="Clp_protease_NfeD_1"/>
    <property type="match status" value="1"/>
</dbReference>
<sequence length="466" mass="48285">MLIRRLIAAVLLYALAALPLGGQERAGTAALLEVEGAIGPATTDYITRGLEQAREQGAALVILRMDTPGGLSSAMRDIIREILASPVPVATYVAPSGARAASAGTYILYASHVAAMAPATNLGAATPVQVGGGGGIFPGGDGQEEPAEGEGGQGEGEGDGGEPAGEPSPSRPASATERKAVEDAVAYIQGLARMRGRNAEWAERAVRESISASAAEAVRLNIADFIAVSVDELLEKADGRTVALERGERTLRTAGLPVERIEPDWRNRLLAVLTNPNVAYILMLVGIYGIIFELANPGALVPGVIGGISLLLALYAFQALPIAYAGLGLIGLGIAFMIAEAFAPSFGVLGLGGAVAFVLGSVMLFDTEAPGFELSLALVAGFTAASLLVFTGVAMMAARAWRRPRLGGADELIGAEAYAEEAFSGHGHVHYAGERWNAVAERPIRSGQRVRITSKEGLTLRVEPDE</sequence>
<dbReference type="EMBL" id="NRSH01000125">
    <property type="protein sequence ID" value="MBK1727295.1"/>
    <property type="molecule type" value="Genomic_DNA"/>
</dbReference>
<organism evidence="11 12">
    <name type="scientific">Halorhodospira neutriphila</name>
    <dbReference type="NCBI Taxonomy" id="168379"/>
    <lineage>
        <taxon>Bacteria</taxon>
        <taxon>Pseudomonadati</taxon>
        <taxon>Pseudomonadota</taxon>
        <taxon>Gammaproteobacteria</taxon>
        <taxon>Chromatiales</taxon>
        <taxon>Ectothiorhodospiraceae</taxon>
        <taxon>Halorhodospira</taxon>
    </lineage>
</organism>
<dbReference type="InterPro" id="IPR052165">
    <property type="entry name" value="Membrane_assoc_protease"/>
</dbReference>
<evidence type="ECO:0000259" key="8">
    <source>
        <dbReference type="Pfam" id="PF01957"/>
    </source>
</evidence>
<proteinExistence type="predicted"/>
<evidence type="ECO:0000256" key="4">
    <source>
        <dbReference type="ARBA" id="ARBA00023136"/>
    </source>
</evidence>